<evidence type="ECO:0000256" key="2">
    <source>
        <dbReference type="SAM" id="MobiDB-lite"/>
    </source>
</evidence>
<evidence type="ECO:0000256" key="1">
    <source>
        <dbReference type="ARBA" id="ARBA00008853"/>
    </source>
</evidence>
<dbReference type="SUPFAM" id="SSF101898">
    <property type="entry name" value="NHL repeat"/>
    <property type="match status" value="1"/>
</dbReference>
<dbReference type="InterPro" id="IPR051262">
    <property type="entry name" value="SMP-30/CGR1_Lactonase"/>
</dbReference>
<evidence type="ECO:0000313" key="4">
    <source>
        <dbReference type="Proteomes" id="UP000619244"/>
    </source>
</evidence>
<dbReference type="PANTHER" id="PTHR47572">
    <property type="entry name" value="LIPOPROTEIN-RELATED"/>
    <property type="match status" value="1"/>
</dbReference>
<reference evidence="3" key="1">
    <citation type="journal article" date="2014" name="Int. J. Syst. Evol. Microbiol.">
        <title>Complete genome sequence of Corynebacterium casei LMG S-19264T (=DSM 44701T), isolated from a smear-ripened cheese.</title>
        <authorList>
            <consortium name="US DOE Joint Genome Institute (JGI-PGF)"/>
            <person name="Walter F."/>
            <person name="Albersmeier A."/>
            <person name="Kalinowski J."/>
            <person name="Ruckert C."/>
        </authorList>
    </citation>
    <scope>NUCLEOTIDE SEQUENCE</scope>
    <source>
        <strain evidence="3">JCM 4790</strain>
    </source>
</reference>
<dbReference type="Gene3D" id="2.120.10.30">
    <property type="entry name" value="TolB, C-terminal domain"/>
    <property type="match status" value="2"/>
</dbReference>
<accession>A0A918U4G9</accession>
<dbReference type="InterPro" id="IPR011042">
    <property type="entry name" value="6-blade_b-propeller_TolB-like"/>
</dbReference>
<evidence type="ECO:0008006" key="5">
    <source>
        <dbReference type="Google" id="ProtNLM"/>
    </source>
</evidence>
<protein>
    <recommendedName>
        <fullName evidence="5">SMP-30/Gluconolactonase/LRE-like region domain-containing protein</fullName>
    </recommendedName>
</protein>
<proteinExistence type="inferred from homology"/>
<organism evidence="3 4">
    <name type="scientific">Streptomyces minutiscleroticus</name>
    <dbReference type="NCBI Taxonomy" id="68238"/>
    <lineage>
        <taxon>Bacteria</taxon>
        <taxon>Bacillati</taxon>
        <taxon>Actinomycetota</taxon>
        <taxon>Actinomycetes</taxon>
        <taxon>Kitasatosporales</taxon>
        <taxon>Streptomycetaceae</taxon>
        <taxon>Streptomyces</taxon>
    </lineage>
</organism>
<keyword evidence="4" id="KW-1185">Reference proteome</keyword>
<comment type="similarity">
    <text evidence="1">Belongs to the SMP-30/CGR1 family.</text>
</comment>
<dbReference type="Proteomes" id="UP000619244">
    <property type="component" value="Unassembled WGS sequence"/>
</dbReference>
<dbReference type="PANTHER" id="PTHR47572:SF4">
    <property type="entry name" value="LACTONASE DRP35"/>
    <property type="match status" value="1"/>
</dbReference>
<dbReference type="EMBL" id="BMVU01000028">
    <property type="protein sequence ID" value="GGX90375.1"/>
    <property type="molecule type" value="Genomic_DNA"/>
</dbReference>
<dbReference type="AlphaFoldDB" id="A0A918U4G9"/>
<sequence>MSRDSARADTPDTAPGRFGAAGRHRARSEHWDLRRLNPPNPLWGSNGVAFGPDGRLCAAQYLAGRISAVDPATGDVETVVEADGPVLSPDDLAFGADGSMYIADLVPGKVRRRSPAGEYSLVSDRVKLPNGITCVGDRLFVNETRVDGRLLELFPDGRDPVVLTGQVWRIPPDGGTPEPVAEDVHEPVAVRFDEDGVLHVLSRGAAGVVTRVDLHGTGSRTVVTSGLTDLDSAAFDAENRMFVSSFASGGVTDRTARCSCRPTARGRCCAWRAAHVAPGRRVPRKEVVKVVAVTV</sequence>
<feature type="region of interest" description="Disordered" evidence="2">
    <location>
        <begin position="1"/>
        <end position="34"/>
    </location>
</feature>
<evidence type="ECO:0000313" key="3">
    <source>
        <dbReference type="EMBL" id="GGX90375.1"/>
    </source>
</evidence>
<feature type="compositionally biased region" description="Basic and acidic residues" evidence="2">
    <location>
        <begin position="1"/>
        <end position="10"/>
    </location>
</feature>
<gene>
    <name evidence="3" type="ORF">GCM10010358_50440</name>
</gene>
<reference evidence="3" key="2">
    <citation type="submission" date="2020-09" db="EMBL/GenBank/DDBJ databases">
        <authorList>
            <person name="Sun Q."/>
            <person name="Ohkuma M."/>
        </authorList>
    </citation>
    <scope>NUCLEOTIDE SEQUENCE</scope>
    <source>
        <strain evidence="3">JCM 4790</strain>
    </source>
</reference>
<name>A0A918U4G9_9ACTN</name>
<comment type="caution">
    <text evidence="3">The sequence shown here is derived from an EMBL/GenBank/DDBJ whole genome shotgun (WGS) entry which is preliminary data.</text>
</comment>